<reference evidence="4 5" key="1">
    <citation type="submission" date="2010-05" db="EMBL/GenBank/DDBJ databases">
        <title>The Genome Sequence of Thecamonas trahens ATCC 50062.</title>
        <authorList>
            <consortium name="The Broad Institute Genome Sequencing Platform"/>
            <person name="Russ C."/>
            <person name="Cuomo C."/>
            <person name="Shea T."/>
            <person name="Young S.K."/>
            <person name="Zeng Q."/>
            <person name="Koehrsen M."/>
            <person name="Haas B."/>
            <person name="Borodovsky M."/>
            <person name="Guigo R."/>
            <person name="Alvarado L."/>
            <person name="Berlin A."/>
            <person name="Bochicchio J."/>
            <person name="Borenstein D."/>
            <person name="Chapman S."/>
            <person name="Chen Z."/>
            <person name="Freedman E."/>
            <person name="Gellesch M."/>
            <person name="Goldberg J."/>
            <person name="Griggs A."/>
            <person name="Gujja S."/>
            <person name="Heilman E."/>
            <person name="Heiman D."/>
            <person name="Hepburn T."/>
            <person name="Howarth C."/>
            <person name="Jen D."/>
            <person name="Larson L."/>
            <person name="Mehta T."/>
            <person name="Park D."/>
            <person name="Pearson M."/>
            <person name="Roberts A."/>
            <person name="Saif S."/>
            <person name="Shenoy N."/>
            <person name="Sisk P."/>
            <person name="Stolte C."/>
            <person name="Sykes S."/>
            <person name="Thomson T."/>
            <person name="Walk T."/>
            <person name="White J."/>
            <person name="Yandava C."/>
            <person name="Burger G."/>
            <person name="Gray M.W."/>
            <person name="Holland P.W.H."/>
            <person name="King N."/>
            <person name="Lang F.B.F."/>
            <person name="Roger A.J."/>
            <person name="Ruiz-Trillo I."/>
            <person name="Lander E."/>
            <person name="Nusbaum C."/>
        </authorList>
    </citation>
    <scope>NUCLEOTIDE SEQUENCE [LARGE SCALE GENOMIC DNA]</scope>
    <source>
        <strain evidence="4 5">ATCC 50062</strain>
    </source>
</reference>
<dbReference type="EMBL" id="GL349449">
    <property type="protein sequence ID" value="KNC47989.1"/>
    <property type="molecule type" value="Genomic_DNA"/>
</dbReference>
<keyword evidence="2" id="KW-0677">Repeat</keyword>
<dbReference type="InterPro" id="IPR006652">
    <property type="entry name" value="Kelch_1"/>
</dbReference>
<keyword evidence="5" id="KW-1185">Reference proteome</keyword>
<evidence type="ECO:0000256" key="1">
    <source>
        <dbReference type="ARBA" id="ARBA00022441"/>
    </source>
</evidence>
<evidence type="ECO:0000259" key="3">
    <source>
        <dbReference type="PROSITE" id="PS50097"/>
    </source>
</evidence>
<keyword evidence="1" id="KW-0880">Kelch repeat</keyword>
<protein>
    <recommendedName>
        <fullName evidence="3">BTB domain-containing protein</fullName>
    </recommendedName>
</protein>
<dbReference type="PANTHER" id="PTHR46376">
    <property type="entry name" value="LEUCINE-ZIPPER-LIKE TRANSCRIPTIONAL REGULATOR 1"/>
    <property type="match status" value="1"/>
</dbReference>
<dbReference type="InterPro" id="IPR011333">
    <property type="entry name" value="SKP1/BTB/POZ_sf"/>
</dbReference>
<gene>
    <name evidence="4" type="ORF">AMSG_04224</name>
</gene>
<feature type="domain" description="BTB" evidence="3">
    <location>
        <begin position="412"/>
        <end position="481"/>
    </location>
</feature>
<dbReference type="InterPro" id="IPR051568">
    <property type="entry name" value="LZTR1/Attractin"/>
</dbReference>
<dbReference type="Pfam" id="PF24681">
    <property type="entry name" value="Kelch_KLHDC2_KLHL20_DRC7"/>
    <property type="match status" value="2"/>
</dbReference>
<dbReference type="Gene3D" id="1.25.40.420">
    <property type="match status" value="1"/>
</dbReference>
<dbReference type="Proteomes" id="UP000054408">
    <property type="component" value="Unassembled WGS sequence"/>
</dbReference>
<organism evidence="4 5">
    <name type="scientific">Thecamonas trahens ATCC 50062</name>
    <dbReference type="NCBI Taxonomy" id="461836"/>
    <lineage>
        <taxon>Eukaryota</taxon>
        <taxon>Apusozoa</taxon>
        <taxon>Apusomonadida</taxon>
        <taxon>Apusomonadidae</taxon>
        <taxon>Thecamonas</taxon>
    </lineage>
</organism>
<dbReference type="RefSeq" id="XP_013759006.1">
    <property type="nucleotide sequence ID" value="XM_013903552.1"/>
</dbReference>
<dbReference type="GeneID" id="25563777"/>
<dbReference type="SUPFAM" id="SSF54695">
    <property type="entry name" value="POZ domain"/>
    <property type="match status" value="1"/>
</dbReference>
<dbReference type="InterPro" id="IPR015915">
    <property type="entry name" value="Kelch-typ_b-propeller"/>
</dbReference>
<dbReference type="SMART" id="SM00225">
    <property type="entry name" value="BTB"/>
    <property type="match status" value="1"/>
</dbReference>
<dbReference type="SUPFAM" id="SSF117281">
    <property type="entry name" value="Kelch motif"/>
    <property type="match status" value="2"/>
</dbReference>
<dbReference type="AlphaFoldDB" id="A0A0L0D6L3"/>
<dbReference type="GO" id="GO:0005794">
    <property type="term" value="C:Golgi apparatus"/>
    <property type="evidence" value="ECO:0007669"/>
    <property type="project" value="TreeGrafter"/>
</dbReference>
<sequence length="579" mass="64318">MSVPGAAVHDPFVWRIVSPAEPQTPVLRYGHTAIEFDGCMYVFGGFNPEVGTLADLWVFHFDSNVWTQLEPGGDLPAPRFYHSAVRCGRAMYVFGGHSGHGGTYYDDVLKFDFDECEWVPVQVSGLVPAGRRSHTAVVWPPAGQTVGDGGVEPERAMYVFGGFCGTHHSSQIHRLSLVTFEWSRVETVAETVPPVLQLSPAVSPRAVSAVESPVLRTRPAGQQPTRHRRRPSGADVMGADGAPQALKGHTAVVHEGLMYVFGGQTGALSASSILFQYQFATRTWRVLEFDGEPPELRSGHVAVTHYGDMYVFGGKHGERGVVWRVALRPQANGRFEWRRIECRGIQPRARSFASAVVCNDRIVVFGGYANDSIKKRKHFRNDLLELALEPIVVPPPSLDSDLRAFLNCPELADVTFRVGASRVAVPAHKLILCARSETFRLMFRNPMRESLESVVELPEVEPTVFAPLLEFMYTDHVQLRGQFELAAQLIPLAEQYALPRLKALCIDTLRTAISVPNVVFLLMLADLYHSDGLKRLCLDFMVAHLPVVRQQPSFAELKHNPELLFEVMQRFGVAARTRS</sequence>
<proteinExistence type="predicted"/>
<name>A0A0L0D6L3_THETB</name>
<dbReference type="eggNOG" id="ENOG502QQ74">
    <property type="taxonomic scope" value="Eukaryota"/>
</dbReference>
<dbReference type="SMART" id="SM00612">
    <property type="entry name" value="Kelch"/>
    <property type="match status" value="2"/>
</dbReference>
<dbReference type="PANTHER" id="PTHR46376:SF1">
    <property type="entry name" value="LEUCINE-ZIPPER-LIKE TRANSCRIPTIONAL REGULATOR 1"/>
    <property type="match status" value="1"/>
</dbReference>
<evidence type="ECO:0000313" key="4">
    <source>
        <dbReference type="EMBL" id="KNC47989.1"/>
    </source>
</evidence>
<dbReference type="InterPro" id="IPR000210">
    <property type="entry name" value="BTB/POZ_dom"/>
</dbReference>
<evidence type="ECO:0000256" key="2">
    <source>
        <dbReference type="ARBA" id="ARBA00022737"/>
    </source>
</evidence>
<dbReference type="PROSITE" id="PS50097">
    <property type="entry name" value="BTB"/>
    <property type="match status" value="1"/>
</dbReference>
<dbReference type="OrthoDB" id="10251809at2759"/>
<evidence type="ECO:0000313" key="5">
    <source>
        <dbReference type="Proteomes" id="UP000054408"/>
    </source>
</evidence>
<dbReference type="Pfam" id="PF00651">
    <property type="entry name" value="BTB"/>
    <property type="match status" value="1"/>
</dbReference>
<dbReference type="Gene3D" id="2.120.10.80">
    <property type="entry name" value="Kelch-type beta propeller"/>
    <property type="match status" value="2"/>
</dbReference>
<dbReference type="Gene3D" id="3.30.710.10">
    <property type="entry name" value="Potassium Channel Kv1.1, Chain A"/>
    <property type="match status" value="1"/>
</dbReference>
<accession>A0A0L0D6L3</accession>
<dbReference type="OMA" id="AMNDFHE"/>
<dbReference type="STRING" id="461836.A0A0L0D6L3"/>